<evidence type="ECO:0000256" key="4">
    <source>
        <dbReference type="ARBA" id="ARBA00022853"/>
    </source>
</evidence>
<reference evidence="8 9" key="1">
    <citation type="journal article" date="2023" name="G3 (Bethesda)">
        <title>A high-quality reference genome for the fission yeast Schizosaccharomyces osmophilus.</title>
        <authorList>
            <person name="Jia G.S."/>
            <person name="Zhang W.C."/>
            <person name="Liang Y."/>
            <person name="Liu X.H."/>
            <person name="Rhind N."/>
            <person name="Pidoux A."/>
            <person name="Brysch-Herzberg M."/>
            <person name="Du L.L."/>
        </authorList>
    </citation>
    <scope>NUCLEOTIDE SEQUENCE [LARGE SCALE GENOMIC DNA]</scope>
    <source>
        <strain evidence="8 9">CBS 15793</strain>
    </source>
</reference>
<evidence type="ECO:0000259" key="7">
    <source>
        <dbReference type="Pfam" id="PF12265"/>
    </source>
</evidence>
<gene>
    <name evidence="8" type="primary">prw1</name>
    <name evidence="8" type="ORF">SOMG_03946</name>
</gene>
<dbReference type="Gene3D" id="2.130.10.10">
    <property type="entry name" value="YVTN repeat-like/Quinoprotein amine dehydrogenase"/>
    <property type="match status" value="1"/>
</dbReference>
<evidence type="ECO:0000256" key="2">
    <source>
        <dbReference type="ARBA" id="ARBA00022574"/>
    </source>
</evidence>
<sequence length="427" mass="48277">MAVSAIAQSAKQVQASEEAINQEKCINEEYKIWKKNSPFLYDLIITRALEWPCVSLQWYPDQQIFPELGYTEQNVLLGVRADAGKYYLAVAGIQLPYLNQNTNPTTIEKDEQDSSLRVNVRELYSHPESISQAKIMPQATSHVATIGNNHNDVLVFNESSFGSYNSSDEFPIQPAMKLQKHDLSCTSLCWNYMKQGQLVSGSRDSTICHWDIDHYNESNPSSALKAQISTHEKPVNDIKYHFKHGDIFASVSSDQHLHLHDSRRADYSTTPLKSIHAHSAEVNALAFNPLNDFIMATCSADKTIGLWDLRNLNNRLYTLEGHEDHVSNIKFSPHEESVLVSTSVDRRTLLWDLSRIGEEQSAEEAQDGPPELLFMHGGHTSCTIDMDWCPNYNWTLATAAEDNILQLWTPSRSIWGNQHLEEDAQAA</sequence>
<keyword evidence="3" id="KW-0677">Repeat</keyword>
<proteinExistence type="predicted"/>
<dbReference type="InterPro" id="IPR050459">
    <property type="entry name" value="WD_repeat_RBAP46/RBAP48/MSI1"/>
</dbReference>
<dbReference type="PANTHER" id="PTHR22850">
    <property type="entry name" value="WD40 REPEAT FAMILY"/>
    <property type="match status" value="1"/>
</dbReference>
<dbReference type="PROSITE" id="PS50294">
    <property type="entry name" value="WD_REPEATS_REGION"/>
    <property type="match status" value="2"/>
</dbReference>
<feature type="repeat" description="WD" evidence="6">
    <location>
        <begin position="319"/>
        <end position="354"/>
    </location>
</feature>
<dbReference type="SUPFAM" id="SSF50978">
    <property type="entry name" value="WD40 repeat-like"/>
    <property type="match status" value="1"/>
</dbReference>
<dbReference type="PROSITE" id="PS50082">
    <property type="entry name" value="WD_REPEATS_2"/>
    <property type="match status" value="2"/>
</dbReference>
<dbReference type="InterPro" id="IPR036322">
    <property type="entry name" value="WD40_repeat_dom_sf"/>
</dbReference>
<dbReference type="GO" id="GO:0005634">
    <property type="term" value="C:nucleus"/>
    <property type="evidence" value="ECO:0007669"/>
    <property type="project" value="UniProtKB-SubCell"/>
</dbReference>
<keyword evidence="4" id="KW-0156">Chromatin regulator</keyword>
<evidence type="ECO:0000256" key="5">
    <source>
        <dbReference type="ARBA" id="ARBA00023242"/>
    </source>
</evidence>
<evidence type="ECO:0000256" key="6">
    <source>
        <dbReference type="PROSITE-ProRule" id="PRU00221"/>
    </source>
</evidence>
<dbReference type="Pfam" id="PF12265">
    <property type="entry name" value="CAF1C_H4-bd"/>
    <property type="match status" value="1"/>
</dbReference>
<dbReference type="GeneID" id="80877422"/>
<dbReference type="Pfam" id="PF00400">
    <property type="entry name" value="WD40"/>
    <property type="match status" value="4"/>
</dbReference>
<feature type="repeat" description="WD" evidence="6">
    <location>
        <begin position="275"/>
        <end position="311"/>
    </location>
</feature>
<evidence type="ECO:0000313" key="8">
    <source>
        <dbReference type="EMBL" id="WBW73966.1"/>
    </source>
</evidence>
<dbReference type="RefSeq" id="XP_056038209.1">
    <property type="nucleotide sequence ID" value="XM_056182733.1"/>
</dbReference>
<dbReference type="PROSITE" id="PS00678">
    <property type="entry name" value="WD_REPEATS_1"/>
    <property type="match status" value="2"/>
</dbReference>
<dbReference type="AlphaFoldDB" id="A0AAF0AVV0"/>
<dbReference type="GO" id="GO:0006325">
    <property type="term" value="P:chromatin organization"/>
    <property type="evidence" value="ECO:0007669"/>
    <property type="project" value="UniProtKB-KW"/>
</dbReference>
<dbReference type="Proteomes" id="UP001212411">
    <property type="component" value="Chromosome 2"/>
</dbReference>
<dbReference type="InterPro" id="IPR001680">
    <property type="entry name" value="WD40_rpt"/>
</dbReference>
<dbReference type="EMBL" id="CP115612">
    <property type="protein sequence ID" value="WBW73966.1"/>
    <property type="molecule type" value="Genomic_DNA"/>
</dbReference>
<organism evidence="8 9">
    <name type="scientific">Schizosaccharomyces osmophilus</name>
    <dbReference type="NCBI Taxonomy" id="2545709"/>
    <lineage>
        <taxon>Eukaryota</taxon>
        <taxon>Fungi</taxon>
        <taxon>Dikarya</taxon>
        <taxon>Ascomycota</taxon>
        <taxon>Taphrinomycotina</taxon>
        <taxon>Schizosaccharomycetes</taxon>
        <taxon>Schizosaccharomycetales</taxon>
        <taxon>Schizosaccharomycetaceae</taxon>
        <taxon>Schizosaccharomyces</taxon>
    </lineage>
</organism>
<dbReference type="InterPro" id="IPR015943">
    <property type="entry name" value="WD40/YVTN_repeat-like_dom_sf"/>
</dbReference>
<evidence type="ECO:0000256" key="1">
    <source>
        <dbReference type="ARBA" id="ARBA00004123"/>
    </source>
</evidence>
<keyword evidence="5" id="KW-0539">Nucleus</keyword>
<dbReference type="KEGG" id="som:SOMG_03946"/>
<dbReference type="PRINTS" id="PR00320">
    <property type="entry name" value="GPROTEINBRPT"/>
</dbReference>
<protein>
    <submittedName>
        <fullName evidence="8">Clr6 histone deacetylase complex subunit Prw1</fullName>
    </submittedName>
</protein>
<evidence type="ECO:0000256" key="3">
    <source>
        <dbReference type="ARBA" id="ARBA00022737"/>
    </source>
</evidence>
<comment type="subcellular location">
    <subcellularLocation>
        <location evidence="1">Nucleus</location>
    </subcellularLocation>
</comment>
<keyword evidence="2 6" id="KW-0853">WD repeat</keyword>
<evidence type="ECO:0000313" key="9">
    <source>
        <dbReference type="Proteomes" id="UP001212411"/>
    </source>
</evidence>
<dbReference type="InterPro" id="IPR019775">
    <property type="entry name" value="WD40_repeat_CS"/>
</dbReference>
<dbReference type="InterPro" id="IPR020472">
    <property type="entry name" value="WD40_PAC1"/>
</dbReference>
<keyword evidence="9" id="KW-1185">Reference proteome</keyword>
<accession>A0AAF0AVV0</accession>
<name>A0AAF0AVV0_9SCHI</name>
<dbReference type="SMART" id="SM00320">
    <property type="entry name" value="WD40"/>
    <property type="match status" value="6"/>
</dbReference>
<feature type="domain" description="Histone-binding protein RBBP4-like N-terminal" evidence="7">
    <location>
        <begin position="28"/>
        <end position="96"/>
    </location>
</feature>
<dbReference type="InterPro" id="IPR022052">
    <property type="entry name" value="Histone-bd_RBBP4-like_N"/>
</dbReference>